<reference evidence="1 2" key="1">
    <citation type="submission" date="2019-01" db="EMBL/GenBank/DDBJ databases">
        <title>Sequencing of cultivated peanut Arachis hypogaea provides insights into genome evolution and oil improvement.</title>
        <authorList>
            <person name="Chen X."/>
        </authorList>
    </citation>
    <scope>NUCLEOTIDE SEQUENCE [LARGE SCALE GENOMIC DNA]</scope>
    <source>
        <strain evidence="2">cv. Fuhuasheng</strain>
        <tissue evidence="1">Leaves</tissue>
    </source>
</reference>
<evidence type="ECO:0000313" key="2">
    <source>
        <dbReference type="Proteomes" id="UP000289738"/>
    </source>
</evidence>
<dbReference type="Proteomes" id="UP000289738">
    <property type="component" value="Unassembled WGS sequence"/>
</dbReference>
<dbReference type="EMBL" id="SDMP01000026">
    <property type="protein sequence ID" value="RYQ79277.1"/>
    <property type="molecule type" value="Genomic_DNA"/>
</dbReference>
<name>A0A444WP35_ARAHY</name>
<comment type="caution">
    <text evidence="1">The sequence shown here is derived from an EMBL/GenBank/DDBJ whole genome shotgun (WGS) entry which is preliminary data.</text>
</comment>
<dbReference type="PANTHER" id="PTHR33144">
    <property type="entry name" value="OS10G0409366 PROTEIN-RELATED"/>
    <property type="match status" value="1"/>
</dbReference>
<keyword evidence="2" id="KW-1185">Reference proteome</keyword>
<accession>A0A444WP35</accession>
<proteinExistence type="predicted"/>
<gene>
    <name evidence="1" type="ORF">Ahy_Scaffold6g107985</name>
</gene>
<dbReference type="PANTHER" id="PTHR33144:SF45">
    <property type="entry name" value="TRANSPOSASE TNP1_EN_SPM-LIKE DOMAIN-CONTAINING PROTEIN"/>
    <property type="match status" value="1"/>
</dbReference>
<dbReference type="AlphaFoldDB" id="A0A444WP35"/>
<evidence type="ECO:0000313" key="1">
    <source>
        <dbReference type="EMBL" id="RYQ79277.1"/>
    </source>
</evidence>
<protein>
    <submittedName>
        <fullName evidence="1">Uncharacterized protein</fullName>
    </submittedName>
</protein>
<sequence>MELDADGQGRDNGSNLFVRFLGQVARRIIFCPISIKRWNKMPKDNTKRLWELIEKNFEFDYAACVKWALRTLGDRWKAHKYNLQGKYFFLNNRKAEILAANPSNIPPVEWTAFVDHYMDPKKKLIVSYASGSKSNVRRATQMDKKLGRHVCRSEEKIAYHLPKDQERAATEAHPDDAIRNVCSLENGKRVRDFSNAACSSGFGKSKRIFGGAICEHAADLERQLQEAKDQVATLHRFLQQKYSDEVPTFSDYVPHIQSN</sequence>
<organism evidence="1 2">
    <name type="scientific">Arachis hypogaea</name>
    <name type="common">Peanut</name>
    <dbReference type="NCBI Taxonomy" id="3818"/>
    <lineage>
        <taxon>Eukaryota</taxon>
        <taxon>Viridiplantae</taxon>
        <taxon>Streptophyta</taxon>
        <taxon>Embryophyta</taxon>
        <taxon>Tracheophyta</taxon>
        <taxon>Spermatophyta</taxon>
        <taxon>Magnoliopsida</taxon>
        <taxon>eudicotyledons</taxon>
        <taxon>Gunneridae</taxon>
        <taxon>Pentapetalae</taxon>
        <taxon>rosids</taxon>
        <taxon>fabids</taxon>
        <taxon>Fabales</taxon>
        <taxon>Fabaceae</taxon>
        <taxon>Papilionoideae</taxon>
        <taxon>50 kb inversion clade</taxon>
        <taxon>dalbergioids sensu lato</taxon>
        <taxon>Dalbergieae</taxon>
        <taxon>Pterocarpus clade</taxon>
        <taxon>Arachis</taxon>
    </lineage>
</organism>